<sequence>MRLIIKSILVIAIIASTYTVFIRFAEEPPVRNEEEEKQDLKLASEEHEDRELSLPDEGLLSLMGQPAGKVKEQLGEPERTDPSQYDYDWWIYSGGNKQYIQIGVLDEKVVSVYAIGDGINMKPYKLGDPLSAVYRAAPISPSLSMELEGNSYRFELSEEDMNTRPAVQADGAVIQLYIDQYKGTLSSIRAVDKETFVKQRPYEVVYRGELIEAGKADSEKAEEIERAQERQILDITNVIRGRFALEPLEWDEKTAETAYSHSKEMALKKYFAHDSPVHGSLADRLERDSIPYRTAGENIAAHYSDSISSVEGWLNSEGHRKALLNKEFTHLGVGVYKDYYTQDFIGK</sequence>
<protein>
    <recommendedName>
        <fullName evidence="5">CAP domain-containing protein</fullName>
    </recommendedName>
</protein>
<dbReference type="Proteomes" id="UP000434639">
    <property type="component" value="Unassembled WGS sequence"/>
</dbReference>
<dbReference type="InterPro" id="IPR029410">
    <property type="entry name" value="CAP_assoc"/>
</dbReference>
<dbReference type="InterPro" id="IPR014044">
    <property type="entry name" value="CAP_dom"/>
</dbReference>
<feature type="domain" description="SCP" evidence="1">
    <location>
        <begin position="233"/>
        <end position="343"/>
    </location>
</feature>
<evidence type="ECO:0008006" key="5">
    <source>
        <dbReference type="Google" id="ProtNLM"/>
    </source>
</evidence>
<reference evidence="3 4" key="1">
    <citation type="journal article" date="2017" name="Int. J. Syst. Evol. Microbiol.">
        <title>Bacillus mangrovi sp. nov., isolated from a sediment sample from a mangrove forest.</title>
        <authorList>
            <person name="Gupta V."/>
            <person name="Singh P.K."/>
            <person name="Korpole S."/>
            <person name="Tanuku N.R.S."/>
            <person name="Pinnaka A.K."/>
        </authorList>
    </citation>
    <scope>NUCLEOTIDE SEQUENCE [LARGE SCALE GENOMIC DNA]</scope>
    <source>
        <strain evidence="3 4">KCTC 33872</strain>
    </source>
</reference>
<dbReference type="RefSeq" id="WP_155111333.1">
    <property type="nucleotide sequence ID" value="NZ_WMIB01000002.1"/>
</dbReference>
<evidence type="ECO:0000313" key="4">
    <source>
        <dbReference type="Proteomes" id="UP000434639"/>
    </source>
</evidence>
<dbReference type="OrthoDB" id="9783944at2"/>
<accession>A0A7X2V3E8</accession>
<evidence type="ECO:0000259" key="1">
    <source>
        <dbReference type="Pfam" id="PF00188"/>
    </source>
</evidence>
<dbReference type="PANTHER" id="PTHR31157">
    <property type="entry name" value="SCP DOMAIN-CONTAINING PROTEIN"/>
    <property type="match status" value="1"/>
</dbReference>
<gene>
    <name evidence="3" type="ORF">GKZ89_04215</name>
</gene>
<proteinExistence type="predicted"/>
<dbReference type="SUPFAM" id="SSF55797">
    <property type="entry name" value="PR-1-like"/>
    <property type="match status" value="1"/>
</dbReference>
<dbReference type="Gene3D" id="3.40.33.10">
    <property type="entry name" value="CAP"/>
    <property type="match status" value="1"/>
</dbReference>
<evidence type="ECO:0000313" key="3">
    <source>
        <dbReference type="EMBL" id="MTH52602.1"/>
    </source>
</evidence>
<dbReference type="AlphaFoldDB" id="A0A7X2V3E8"/>
<dbReference type="Pfam" id="PF14504">
    <property type="entry name" value="CAP_assoc_N"/>
    <property type="match status" value="1"/>
</dbReference>
<comment type="caution">
    <text evidence="3">The sequence shown here is derived from an EMBL/GenBank/DDBJ whole genome shotgun (WGS) entry which is preliminary data.</text>
</comment>
<evidence type="ECO:0000259" key="2">
    <source>
        <dbReference type="Pfam" id="PF14504"/>
    </source>
</evidence>
<feature type="domain" description="CAP-associated" evidence="2">
    <location>
        <begin position="63"/>
        <end position="202"/>
    </location>
</feature>
<dbReference type="CDD" id="cd05379">
    <property type="entry name" value="CAP_bacterial"/>
    <property type="match status" value="1"/>
</dbReference>
<dbReference type="EMBL" id="WMIB01000002">
    <property type="protein sequence ID" value="MTH52602.1"/>
    <property type="molecule type" value="Genomic_DNA"/>
</dbReference>
<dbReference type="InterPro" id="IPR035940">
    <property type="entry name" value="CAP_sf"/>
</dbReference>
<dbReference type="Pfam" id="PF00188">
    <property type="entry name" value="CAP"/>
    <property type="match status" value="1"/>
</dbReference>
<name>A0A7X2V3E8_9BACI</name>
<keyword evidence="4" id="KW-1185">Reference proteome</keyword>
<organism evidence="3 4">
    <name type="scientific">Metabacillus mangrovi</name>
    <dbReference type="NCBI Taxonomy" id="1491830"/>
    <lineage>
        <taxon>Bacteria</taxon>
        <taxon>Bacillati</taxon>
        <taxon>Bacillota</taxon>
        <taxon>Bacilli</taxon>
        <taxon>Bacillales</taxon>
        <taxon>Bacillaceae</taxon>
        <taxon>Metabacillus</taxon>
    </lineage>
</organism>
<dbReference type="PANTHER" id="PTHR31157:SF26">
    <property type="entry name" value="SCP-LIKE EXTRACELLULAR PROTEIN"/>
    <property type="match status" value="1"/>
</dbReference>